<evidence type="ECO:0000313" key="5">
    <source>
        <dbReference type="WBParaSite" id="TCLT_0000454801-mRNA-1"/>
    </source>
</evidence>
<evidence type="ECO:0000256" key="2">
    <source>
        <dbReference type="SAM" id="Phobius"/>
    </source>
</evidence>
<name>A0A0N5CW37_THECL</name>
<feature type="region of interest" description="Disordered" evidence="1">
    <location>
        <begin position="139"/>
        <end position="172"/>
    </location>
</feature>
<gene>
    <name evidence="3" type="ORF">TCLT_LOCUS4537</name>
</gene>
<feature type="transmembrane region" description="Helical" evidence="2">
    <location>
        <begin position="90"/>
        <end position="108"/>
    </location>
</feature>
<dbReference type="Proteomes" id="UP000276776">
    <property type="component" value="Unassembled WGS sequence"/>
</dbReference>
<organism evidence="5">
    <name type="scientific">Thelazia callipaeda</name>
    <name type="common">Oriental eyeworm</name>
    <name type="synonym">Parasitic nematode</name>
    <dbReference type="NCBI Taxonomy" id="103827"/>
    <lineage>
        <taxon>Eukaryota</taxon>
        <taxon>Metazoa</taxon>
        <taxon>Ecdysozoa</taxon>
        <taxon>Nematoda</taxon>
        <taxon>Chromadorea</taxon>
        <taxon>Rhabditida</taxon>
        <taxon>Spirurina</taxon>
        <taxon>Spiruromorpha</taxon>
        <taxon>Thelazioidea</taxon>
        <taxon>Thelaziidae</taxon>
        <taxon>Thelazia</taxon>
    </lineage>
</organism>
<reference evidence="5" key="1">
    <citation type="submission" date="2017-02" db="UniProtKB">
        <authorList>
            <consortium name="WormBaseParasite"/>
        </authorList>
    </citation>
    <scope>IDENTIFICATION</scope>
</reference>
<evidence type="ECO:0000256" key="1">
    <source>
        <dbReference type="SAM" id="MobiDB-lite"/>
    </source>
</evidence>
<feature type="compositionally biased region" description="Basic and acidic residues" evidence="1">
    <location>
        <begin position="146"/>
        <end position="164"/>
    </location>
</feature>
<sequence>MTSPTSQEYRGFSIPTKYSTCSEGRGSFGGGVVKTPLQNTINTQKTRASRTSLGGQVQILLESKFLYFEMDKLKNLIVTDENHDIQWRRLLFAAGAALCALLFAMLAVQTIRKAKQPLLVPTVPNLAVRRSTIMRTSRKSMYESGINREESSHGKLQTESKTSDRTTFTPIE</sequence>
<evidence type="ECO:0000313" key="4">
    <source>
        <dbReference type="Proteomes" id="UP000276776"/>
    </source>
</evidence>
<dbReference type="EMBL" id="UYYF01004292">
    <property type="protein sequence ID" value="VDN01660.1"/>
    <property type="molecule type" value="Genomic_DNA"/>
</dbReference>
<accession>A0A0N5CW37</accession>
<dbReference type="OrthoDB" id="5872270at2759"/>
<keyword evidence="2" id="KW-0812">Transmembrane</keyword>
<dbReference type="AlphaFoldDB" id="A0A0N5CW37"/>
<keyword evidence="2" id="KW-1133">Transmembrane helix</keyword>
<protein>
    <submittedName>
        <fullName evidence="3 5">Uncharacterized protein</fullName>
    </submittedName>
</protein>
<reference evidence="3 4" key="2">
    <citation type="submission" date="2018-11" db="EMBL/GenBank/DDBJ databases">
        <authorList>
            <consortium name="Pathogen Informatics"/>
        </authorList>
    </citation>
    <scope>NUCLEOTIDE SEQUENCE [LARGE SCALE GENOMIC DNA]</scope>
</reference>
<dbReference type="WBParaSite" id="TCLT_0000454801-mRNA-1">
    <property type="protein sequence ID" value="TCLT_0000454801-mRNA-1"/>
    <property type="gene ID" value="TCLT_0000454801"/>
</dbReference>
<dbReference type="OMA" id="QNTISTR"/>
<proteinExistence type="predicted"/>
<keyword evidence="4" id="KW-1185">Reference proteome</keyword>
<keyword evidence="2" id="KW-0472">Membrane</keyword>
<evidence type="ECO:0000313" key="3">
    <source>
        <dbReference type="EMBL" id="VDN01660.1"/>
    </source>
</evidence>